<evidence type="ECO:0008006" key="3">
    <source>
        <dbReference type="Google" id="ProtNLM"/>
    </source>
</evidence>
<name>A0A4R5A380_9ACTN</name>
<proteinExistence type="predicted"/>
<evidence type="ECO:0000313" key="2">
    <source>
        <dbReference type="Proteomes" id="UP000294513"/>
    </source>
</evidence>
<dbReference type="EMBL" id="SMKU01000422">
    <property type="protein sequence ID" value="TDD65049.1"/>
    <property type="molecule type" value="Genomic_DNA"/>
</dbReference>
<accession>A0A4R5A380</accession>
<dbReference type="Proteomes" id="UP000294513">
    <property type="component" value="Unassembled WGS sequence"/>
</dbReference>
<reference evidence="1 2" key="1">
    <citation type="submission" date="2019-03" db="EMBL/GenBank/DDBJ databases">
        <title>Draft genome sequences of novel Actinobacteria.</title>
        <authorList>
            <person name="Sahin N."/>
            <person name="Ay H."/>
            <person name="Saygin H."/>
        </authorList>
    </citation>
    <scope>NUCLEOTIDE SEQUENCE [LARGE SCALE GENOMIC DNA]</scope>
    <source>
        <strain evidence="1 2">H3C3</strain>
    </source>
</reference>
<keyword evidence="2" id="KW-1185">Reference proteome</keyword>
<sequence length="240" mass="25839">MAALSMLYADALTRLGDHSAAIHWWRTAKATADMTGDLDLRLMARCEEAEFGVYGQRDPATIVQLIDAAEQLAGSAPSCRKADLAGTRAKVLTLQGRHDEARRALDSFTDSIDGPARGGILPTHRSENVAHFTASWVHAAAGREAEADEKREIVLANTRGYQYAANVRLHEALCTVVNGGIDTGARQATEILAGLPPAQQSHMIIETGKVVLRAVPIERRNRPAVRDLQALTSGQGSSRP</sequence>
<organism evidence="1 2">
    <name type="scientific">Actinomadura rubrisoli</name>
    <dbReference type="NCBI Taxonomy" id="2530368"/>
    <lineage>
        <taxon>Bacteria</taxon>
        <taxon>Bacillati</taxon>
        <taxon>Actinomycetota</taxon>
        <taxon>Actinomycetes</taxon>
        <taxon>Streptosporangiales</taxon>
        <taxon>Thermomonosporaceae</taxon>
        <taxon>Actinomadura</taxon>
    </lineage>
</organism>
<protein>
    <recommendedName>
        <fullName evidence="3">Tetratricopeptide repeat protein</fullName>
    </recommendedName>
</protein>
<comment type="caution">
    <text evidence="1">The sequence shown here is derived from an EMBL/GenBank/DDBJ whole genome shotgun (WGS) entry which is preliminary data.</text>
</comment>
<gene>
    <name evidence="1" type="ORF">E1298_41740</name>
</gene>
<evidence type="ECO:0000313" key="1">
    <source>
        <dbReference type="EMBL" id="TDD65049.1"/>
    </source>
</evidence>
<dbReference type="AlphaFoldDB" id="A0A4R5A380"/>